<feature type="domain" description="DUF1559" evidence="2">
    <location>
        <begin position="60"/>
        <end position="165"/>
    </location>
</feature>
<reference evidence="4" key="1">
    <citation type="submission" date="2011-02" db="EMBL/GenBank/DDBJ databases">
        <title>The complete genome of Planctomyces brasiliensis DSM 5305.</title>
        <authorList>
            <person name="Lucas S."/>
            <person name="Copeland A."/>
            <person name="Lapidus A."/>
            <person name="Bruce D."/>
            <person name="Goodwin L."/>
            <person name="Pitluck S."/>
            <person name="Kyrpides N."/>
            <person name="Mavromatis K."/>
            <person name="Pagani I."/>
            <person name="Ivanova N."/>
            <person name="Ovchinnikova G."/>
            <person name="Lu M."/>
            <person name="Detter J.C."/>
            <person name="Han C."/>
            <person name="Land M."/>
            <person name="Hauser L."/>
            <person name="Markowitz V."/>
            <person name="Cheng J.-F."/>
            <person name="Hugenholtz P."/>
            <person name="Woyke T."/>
            <person name="Wu D."/>
            <person name="Tindall B."/>
            <person name="Pomrenke H.G."/>
            <person name="Brambilla E."/>
            <person name="Klenk H.-P."/>
            <person name="Eisen J.A."/>
        </authorList>
    </citation>
    <scope>NUCLEOTIDE SEQUENCE [LARGE SCALE GENOMIC DNA]</scope>
    <source>
        <strain evidence="4">ATCC 49424 / DSM 5305 / JCM 21570 / NBRC 103401 / IFAM 1448</strain>
    </source>
</reference>
<feature type="transmembrane region" description="Helical" evidence="1">
    <location>
        <begin position="20"/>
        <end position="43"/>
    </location>
</feature>
<keyword evidence="1" id="KW-0472">Membrane</keyword>
<name>F0SPV4_RUBBR</name>
<dbReference type="AlphaFoldDB" id="F0SPV4"/>
<dbReference type="Pfam" id="PF07596">
    <property type="entry name" value="SBP_bac_10"/>
    <property type="match status" value="1"/>
</dbReference>
<evidence type="ECO:0000313" key="3">
    <source>
        <dbReference type="EMBL" id="ADY60104.1"/>
    </source>
</evidence>
<dbReference type="InterPro" id="IPR011453">
    <property type="entry name" value="DUF1559"/>
</dbReference>
<keyword evidence="4" id="KW-1185">Reference proteome</keyword>
<dbReference type="RefSeq" id="WP_013628828.1">
    <property type="nucleotide sequence ID" value="NC_015174.1"/>
</dbReference>
<evidence type="ECO:0000313" key="4">
    <source>
        <dbReference type="Proteomes" id="UP000006860"/>
    </source>
</evidence>
<evidence type="ECO:0000256" key="1">
    <source>
        <dbReference type="SAM" id="Phobius"/>
    </source>
</evidence>
<gene>
    <name evidence="3" type="ordered locus">Plabr_2503</name>
</gene>
<keyword evidence="1" id="KW-0812">Transmembrane</keyword>
<dbReference type="HOGENOM" id="CLU_041661_0_1_0"/>
<keyword evidence="1" id="KW-1133">Transmembrane helix</keyword>
<dbReference type="STRING" id="756272.Plabr_2503"/>
<proteinExistence type="predicted"/>
<accession>F0SPV4</accession>
<protein>
    <recommendedName>
        <fullName evidence="2">DUF1559 domain-containing protein</fullName>
    </recommendedName>
</protein>
<dbReference type="eggNOG" id="COG4219">
    <property type="taxonomic scope" value="Bacteria"/>
</dbReference>
<dbReference type="EMBL" id="CP002546">
    <property type="protein sequence ID" value="ADY60104.1"/>
    <property type="molecule type" value="Genomic_DNA"/>
</dbReference>
<dbReference type="KEGG" id="pbs:Plabr_2503"/>
<organism evidence="3 4">
    <name type="scientific">Rubinisphaera brasiliensis (strain ATCC 49424 / DSM 5305 / JCM 21570 / IAM 15109 / NBRC 103401 / IFAM 1448)</name>
    <name type="common">Planctomyces brasiliensis</name>
    <dbReference type="NCBI Taxonomy" id="756272"/>
    <lineage>
        <taxon>Bacteria</taxon>
        <taxon>Pseudomonadati</taxon>
        <taxon>Planctomycetota</taxon>
        <taxon>Planctomycetia</taxon>
        <taxon>Planctomycetales</taxon>
        <taxon>Planctomycetaceae</taxon>
        <taxon>Rubinisphaera</taxon>
    </lineage>
</organism>
<evidence type="ECO:0000259" key="2">
    <source>
        <dbReference type="Pfam" id="PF07596"/>
    </source>
</evidence>
<dbReference type="Proteomes" id="UP000006860">
    <property type="component" value="Chromosome"/>
</dbReference>
<sequence>MNDVNESAASGQPLTPKSHWSAFRVGLVLTEGIFAFVVAYAIVGQIVSARARDEQSTGLRNVRNIGLAALNYSGGNDFLLPPAVLRDDQGKPQHSWRVALLGLMDGASYGDFDLSQPTDSPLNKPLLATPSPLSEMFQVPGSPAHKTLNSSFFVITGNETPFPQNGQVSQDHISKNDGLTTTLMIVEAANMDITWTEPKDIPFDALNASPKDLRGKGPSTHRSEGAPLAIFCDGHGTMLNPKTDPTVLKAIATWKGEEPVTLEDF</sequence>